<organism evidence="2 3">
    <name type="scientific">Ceratina calcarata</name>
    <dbReference type="NCBI Taxonomy" id="156304"/>
    <lineage>
        <taxon>Eukaryota</taxon>
        <taxon>Metazoa</taxon>
        <taxon>Ecdysozoa</taxon>
        <taxon>Arthropoda</taxon>
        <taxon>Hexapoda</taxon>
        <taxon>Insecta</taxon>
        <taxon>Pterygota</taxon>
        <taxon>Neoptera</taxon>
        <taxon>Endopterygota</taxon>
        <taxon>Hymenoptera</taxon>
        <taxon>Apocrita</taxon>
        <taxon>Aculeata</taxon>
        <taxon>Apoidea</taxon>
        <taxon>Anthophila</taxon>
        <taxon>Apidae</taxon>
        <taxon>Ceratina</taxon>
        <taxon>Zadontomerus</taxon>
    </lineage>
</organism>
<dbReference type="SUPFAM" id="SSF52266">
    <property type="entry name" value="SGNH hydrolase"/>
    <property type="match status" value="1"/>
</dbReference>
<gene>
    <name evidence="3" type="primary">LOC108625645</name>
</gene>
<dbReference type="InterPro" id="IPR036514">
    <property type="entry name" value="SGNH_hydro_sf"/>
</dbReference>
<dbReference type="GeneID" id="108625645"/>
<feature type="chain" id="PRO_5042585510" evidence="1">
    <location>
        <begin position="20"/>
        <end position="414"/>
    </location>
</feature>
<dbReference type="InterPro" id="IPR001087">
    <property type="entry name" value="GDSL"/>
</dbReference>
<dbReference type="GO" id="GO:0004620">
    <property type="term" value="F:phospholipase activity"/>
    <property type="evidence" value="ECO:0007669"/>
    <property type="project" value="InterPro"/>
</dbReference>
<keyword evidence="1" id="KW-0732">Signal</keyword>
<dbReference type="RefSeq" id="XP_017881303.1">
    <property type="nucleotide sequence ID" value="XM_018025814.2"/>
</dbReference>
<evidence type="ECO:0000313" key="3">
    <source>
        <dbReference type="RefSeq" id="XP_017881303.1"/>
    </source>
</evidence>
<protein>
    <submittedName>
        <fullName evidence="3">Phospholipase B1, membrane-associated-like isoform X1</fullName>
    </submittedName>
</protein>
<evidence type="ECO:0000256" key="1">
    <source>
        <dbReference type="SAM" id="SignalP"/>
    </source>
</evidence>
<dbReference type="PANTHER" id="PTHR21325:SF31">
    <property type="entry name" value="GH22081P-RELATED"/>
    <property type="match status" value="1"/>
</dbReference>
<dbReference type="PANTHER" id="PTHR21325">
    <property type="entry name" value="PHOSPHOLIPASE B, PLB1"/>
    <property type="match status" value="1"/>
</dbReference>
<accession>A0AAJ7J0N2</accession>
<dbReference type="KEGG" id="ccal:108625645"/>
<dbReference type="GO" id="GO:0006644">
    <property type="term" value="P:phospholipid metabolic process"/>
    <property type="evidence" value="ECO:0007669"/>
    <property type="project" value="TreeGrafter"/>
</dbReference>
<dbReference type="InterPro" id="IPR035547">
    <property type="entry name" value="Phospholipase_B"/>
</dbReference>
<keyword evidence="2" id="KW-1185">Reference proteome</keyword>
<reference evidence="3" key="1">
    <citation type="submission" date="2025-08" db="UniProtKB">
        <authorList>
            <consortium name="RefSeq"/>
        </authorList>
    </citation>
    <scope>IDENTIFICATION</scope>
    <source>
        <tissue evidence="3">Whole body</tissue>
    </source>
</reference>
<dbReference type="Gene3D" id="3.40.50.1110">
    <property type="entry name" value="SGNH hydrolase"/>
    <property type="match status" value="1"/>
</dbReference>
<dbReference type="CDD" id="cd01824">
    <property type="entry name" value="Phospholipase_B_like"/>
    <property type="match status" value="1"/>
</dbReference>
<dbReference type="Pfam" id="PF00657">
    <property type="entry name" value="Lipase_GDSL"/>
    <property type="match status" value="1"/>
</dbReference>
<dbReference type="InterPro" id="IPR038885">
    <property type="entry name" value="PLB1"/>
</dbReference>
<name>A0AAJ7J0N2_9HYME</name>
<feature type="signal peptide" evidence="1">
    <location>
        <begin position="1"/>
        <end position="19"/>
    </location>
</feature>
<proteinExistence type="predicted"/>
<sequence length="414" mass="46569">MDTLCLCLLLLQLCTLTSSQVSGLDSPFFLNIYHQLRNSVAETVGKDLIRTYTGPSGKVQQEIPINVPFPCNVTGGRSAEVPDSIHRLRPGDIDVVAAMGDSLTAGSGAFAINFFQTLIENRGVAGNIGGEATWRKYLTLPNILKEFNPKLTGYAYGDSYINDPKSGLNVATIAAISNDMPFMANYLINKMKNDTKVDLKHHWKLITLFIGNNDICSVMCSLPSPRSIVEMHKKNLIKTLRILRNNLPRTFVAIQSMPHLEIVNEIEEGRLSLLIYLIKNVYCSCLFGEQYKDQRPEFYDMIGRWHKAEEEIAEYPEFHKNDFTVVVLPTARNLDIPRDADGFMDLSYLSADHFHASQKSHALFGNGLWNNLLEPIGNKTDHFIPLFKKFLCPTADRPFLVTRENSRLRNKPGG</sequence>
<dbReference type="AlphaFoldDB" id="A0AAJ7J0N2"/>
<dbReference type="Proteomes" id="UP000694925">
    <property type="component" value="Unplaced"/>
</dbReference>
<evidence type="ECO:0000313" key="2">
    <source>
        <dbReference type="Proteomes" id="UP000694925"/>
    </source>
</evidence>